<keyword evidence="4" id="KW-1185">Reference proteome</keyword>
<feature type="domain" description="RING-type" evidence="2">
    <location>
        <begin position="12"/>
        <end position="62"/>
    </location>
</feature>
<dbReference type="InterPro" id="IPR001841">
    <property type="entry name" value="Znf_RING"/>
</dbReference>
<proteinExistence type="predicted"/>
<comment type="caution">
    <text evidence="3">The sequence shown here is derived from an EMBL/GenBank/DDBJ whole genome shotgun (WGS) entry which is preliminary data.</text>
</comment>
<keyword evidence="1" id="KW-0863">Zinc-finger</keyword>
<keyword evidence="1" id="KW-0479">Metal-binding</keyword>
<protein>
    <recommendedName>
        <fullName evidence="2">RING-type domain-containing protein</fullName>
    </recommendedName>
</protein>
<reference evidence="3 4" key="1">
    <citation type="submission" date="2019-04" db="EMBL/GenBank/DDBJ databases">
        <title>High contiguity whole genome sequence and gene annotation resource for two Venturia nashicola isolates.</title>
        <authorList>
            <person name="Prokchorchik M."/>
            <person name="Won K."/>
            <person name="Lee Y."/>
            <person name="Choi E.D."/>
            <person name="Segonzac C."/>
            <person name="Sohn K.H."/>
        </authorList>
    </citation>
    <scope>NUCLEOTIDE SEQUENCE [LARGE SCALE GENOMIC DNA]</scope>
    <source>
        <strain evidence="3 4">PRI2</strain>
    </source>
</reference>
<accession>A0A4Z1P8X5</accession>
<gene>
    <name evidence="3" type="ORF">E6O75_ATG05810</name>
</gene>
<dbReference type="PROSITE" id="PS50089">
    <property type="entry name" value="ZF_RING_2"/>
    <property type="match status" value="1"/>
</dbReference>
<dbReference type="Pfam" id="PF13639">
    <property type="entry name" value="zf-RING_2"/>
    <property type="match status" value="1"/>
</dbReference>
<dbReference type="Gene3D" id="3.30.40.10">
    <property type="entry name" value="Zinc/RING finger domain, C3HC4 (zinc finger)"/>
    <property type="match status" value="1"/>
</dbReference>
<evidence type="ECO:0000313" key="3">
    <source>
        <dbReference type="EMBL" id="TID18689.1"/>
    </source>
</evidence>
<dbReference type="GO" id="GO:0008270">
    <property type="term" value="F:zinc ion binding"/>
    <property type="evidence" value="ECO:0007669"/>
    <property type="project" value="UniProtKB-KW"/>
</dbReference>
<evidence type="ECO:0000313" key="4">
    <source>
        <dbReference type="Proteomes" id="UP000298493"/>
    </source>
</evidence>
<evidence type="ECO:0000256" key="1">
    <source>
        <dbReference type="PROSITE-ProRule" id="PRU00175"/>
    </source>
</evidence>
<dbReference type="SUPFAM" id="SSF57850">
    <property type="entry name" value="RING/U-box"/>
    <property type="match status" value="1"/>
</dbReference>
<dbReference type="Proteomes" id="UP000298493">
    <property type="component" value="Unassembled WGS sequence"/>
</dbReference>
<dbReference type="InterPro" id="IPR013083">
    <property type="entry name" value="Znf_RING/FYVE/PHD"/>
</dbReference>
<sequence length="442" mass="48204">MASSANINKKICGICSTLPASQPNPEGVVEDIVKLPCNHIFGDKCIDTWLKTREHGHCPACHVDCPKDFVDTWKLLRETVKAGESLGVGEEDWEADFLQSALKARILEFESLEAEKNGTDVKDEDIIEDKLAFDENAVDEDASGESAIDEETLVEEVGEAQELKEDTIAENAVKEEVIEEAAIEFESGQVAAIDGGHAEEGAVQEEVVEEEVIAEETVGEEGVDEGTAQKEVDGENATGETTQDKVAAEITVQEGVAGGNAAEKDGQGPAWGTAQEGPELQAARCLHFFRTHDYGDQYRTELEASRSAAGRSTRNMVSAFNIKAHPLPEGRERAQVSKNIQVWAKYLHALKLKSLDELKTTKSRKFRVDIAGWYENQREDFFEQVGENLESNNLAGPDVDAVKMAEDLLKSGDAGKIAELESILASLEEPAGLMGKLFHTET</sequence>
<evidence type="ECO:0000259" key="2">
    <source>
        <dbReference type="PROSITE" id="PS50089"/>
    </source>
</evidence>
<name>A0A4Z1P8X5_9PEZI</name>
<dbReference type="OrthoDB" id="8062037at2759"/>
<organism evidence="3 4">
    <name type="scientific">Venturia nashicola</name>
    <dbReference type="NCBI Taxonomy" id="86259"/>
    <lineage>
        <taxon>Eukaryota</taxon>
        <taxon>Fungi</taxon>
        <taxon>Dikarya</taxon>
        <taxon>Ascomycota</taxon>
        <taxon>Pezizomycotina</taxon>
        <taxon>Dothideomycetes</taxon>
        <taxon>Pleosporomycetidae</taxon>
        <taxon>Venturiales</taxon>
        <taxon>Venturiaceae</taxon>
        <taxon>Venturia</taxon>
    </lineage>
</organism>
<keyword evidence="1" id="KW-0862">Zinc</keyword>
<dbReference type="EMBL" id="SNSC02000013">
    <property type="protein sequence ID" value="TID18689.1"/>
    <property type="molecule type" value="Genomic_DNA"/>
</dbReference>
<dbReference type="AlphaFoldDB" id="A0A4Z1P8X5"/>